<feature type="binding site" evidence="1">
    <location>
        <position position="162"/>
    </location>
    <ligand>
        <name>Zn(2+)</name>
        <dbReference type="ChEBI" id="CHEBI:29105"/>
        <note>catalytic</note>
    </ligand>
</feature>
<keyword evidence="1 2" id="KW-0645">Protease</keyword>
<keyword evidence="1 2" id="KW-0482">Metalloprotease</keyword>
<dbReference type="EMBL" id="JAUYZG010000023">
    <property type="protein sequence ID" value="KAK2870833.1"/>
    <property type="molecule type" value="Genomic_DNA"/>
</dbReference>
<evidence type="ECO:0000313" key="5">
    <source>
        <dbReference type="Proteomes" id="UP001187343"/>
    </source>
</evidence>
<dbReference type="InterPro" id="IPR001506">
    <property type="entry name" value="Peptidase_M12A"/>
</dbReference>
<keyword evidence="2" id="KW-0732">Signal</keyword>
<dbReference type="GO" id="GO:0008270">
    <property type="term" value="F:zinc ion binding"/>
    <property type="evidence" value="ECO:0007669"/>
    <property type="project" value="UniProtKB-UniRule"/>
</dbReference>
<dbReference type="InterPro" id="IPR006026">
    <property type="entry name" value="Peptidase_Metallo"/>
</dbReference>
<keyword evidence="1 2" id="KW-0862">Zinc</keyword>
<dbReference type="AlphaFoldDB" id="A0AA88TE85"/>
<comment type="caution">
    <text evidence="1">Lacks conserved residue(s) required for the propagation of feature annotation.</text>
</comment>
<evidence type="ECO:0000256" key="1">
    <source>
        <dbReference type="PROSITE-ProRule" id="PRU01211"/>
    </source>
</evidence>
<dbReference type="Pfam" id="PF01400">
    <property type="entry name" value="Astacin"/>
    <property type="match status" value="1"/>
</dbReference>
<dbReference type="PRINTS" id="PR00480">
    <property type="entry name" value="ASTACIN"/>
</dbReference>
<sequence length="266" mass="30190">MFKMLWLVLLTLVGWFCEVWGTPVDTLKATDIRHDEALQSGQHHLIKPTEILMDLEGDYAVMEGDMLLPNDRNAVSELWPEVNGSLSVPYEIDFLIEDRTEDILDALSMISEKTCVRFHPHANETDFLHFEYGNGCASYVGCFGGEQPLLIGPHCKVGNICHEVLHSLGFHHEHSRNDRGDYITILKENISSGKEDNFQTRNGNTLSLQYDLNSIMHYGNNFFSSNGKPTILPKESGVMIGQRTHLSVLDVQRVRRLYHCDTTRNG</sequence>
<feature type="binding site" evidence="1">
    <location>
        <position position="166"/>
    </location>
    <ligand>
        <name>Zn(2+)</name>
        <dbReference type="ChEBI" id="CHEBI:29105"/>
        <note>catalytic</note>
    </ligand>
</feature>
<dbReference type="GO" id="GO:0006508">
    <property type="term" value="P:proteolysis"/>
    <property type="evidence" value="ECO:0007669"/>
    <property type="project" value="UniProtKB-KW"/>
</dbReference>
<protein>
    <recommendedName>
        <fullName evidence="2">Metalloendopeptidase</fullName>
        <ecNumber evidence="2">3.4.24.-</ecNumber>
    </recommendedName>
</protein>
<dbReference type="EC" id="3.4.24.-" evidence="2"/>
<evidence type="ECO:0000313" key="4">
    <source>
        <dbReference type="EMBL" id="KAK2870833.1"/>
    </source>
</evidence>
<feature type="active site" evidence="1">
    <location>
        <position position="163"/>
    </location>
</feature>
<dbReference type="InterPro" id="IPR024079">
    <property type="entry name" value="MetalloPept_cat_dom_sf"/>
</dbReference>
<reference evidence="4" key="1">
    <citation type="submission" date="2023-08" db="EMBL/GenBank/DDBJ databases">
        <title>Chromosome-level Genome Assembly of mud carp (Cirrhinus molitorella).</title>
        <authorList>
            <person name="Liu H."/>
        </authorList>
    </citation>
    <scope>NUCLEOTIDE SEQUENCE</scope>
    <source>
        <strain evidence="4">Prfri</strain>
        <tissue evidence="4">Muscle</tissue>
    </source>
</reference>
<dbReference type="FunFam" id="3.40.390.10:FF:000065">
    <property type="entry name" value="Metalloendopeptidase"/>
    <property type="match status" value="1"/>
</dbReference>
<accession>A0AA88TE85</accession>
<evidence type="ECO:0000259" key="3">
    <source>
        <dbReference type="PROSITE" id="PS51864"/>
    </source>
</evidence>
<comment type="caution">
    <text evidence="4">The sequence shown here is derived from an EMBL/GenBank/DDBJ whole genome shotgun (WGS) entry which is preliminary data.</text>
</comment>
<dbReference type="PANTHER" id="PTHR10127:SF870">
    <property type="entry name" value="METALLOENDOPEPTIDASE"/>
    <property type="match status" value="1"/>
</dbReference>
<feature type="signal peptide" evidence="2">
    <location>
        <begin position="1"/>
        <end position="21"/>
    </location>
</feature>
<dbReference type="SUPFAM" id="SSF55486">
    <property type="entry name" value="Metalloproteases ('zincins'), catalytic domain"/>
    <property type="match status" value="1"/>
</dbReference>
<dbReference type="CDD" id="cd04280">
    <property type="entry name" value="ZnMc_astacin_like"/>
    <property type="match status" value="1"/>
</dbReference>
<dbReference type="PANTHER" id="PTHR10127">
    <property type="entry name" value="DISCOIDIN, CUB, EGF, LAMININ , AND ZINC METALLOPROTEASE DOMAIN CONTAINING"/>
    <property type="match status" value="1"/>
</dbReference>
<keyword evidence="1 2" id="KW-0479">Metal-binding</keyword>
<comment type="cofactor">
    <cofactor evidence="1 2">
        <name>Zn(2+)</name>
        <dbReference type="ChEBI" id="CHEBI:29105"/>
    </cofactor>
    <text evidence="1 2">Binds 1 zinc ion per subunit.</text>
</comment>
<dbReference type="SMART" id="SM00235">
    <property type="entry name" value="ZnMc"/>
    <property type="match status" value="1"/>
</dbReference>
<dbReference type="InterPro" id="IPR034035">
    <property type="entry name" value="Astacin-like_dom"/>
</dbReference>
<feature type="chain" id="PRO_5041514435" description="Metalloendopeptidase" evidence="2">
    <location>
        <begin position="22"/>
        <end position="266"/>
    </location>
</feature>
<name>A0AA88TE85_9TELE</name>
<evidence type="ECO:0000256" key="2">
    <source>
        <dbReference type="RuleBase" id="RU361183"/>
    </source>
</evidence>
<dbReference type="Proteomes" id="UP001187343">
    <property type="component" value="Unassembled WGS sequence"/>
</dbReference>
<proteinExistence type="predicted"/>
<dbReference type="GO" id="GO:0004222">
    <property type="term" value="F:metalloendopeptidase activity"/>
    <property type="evidence" value="ECO:0007669"/>
    <property type="project" value="UniProtKB-UniRule"/>
</dbReference>
<dbReference type="PROSITE" id="PS51864">
    <property type="entry name" value="ASTACIN"/>
    <property type="match status" value="1"/>
</dbReference>
<organism evidence="4 5">
    <name type="scientific">Cirrhinus molitorella</name>
    <name type="common">mud carp</name>
    <dbReference type="NCBI Taxonomy" id="172907"/>
    <lineage>
        <taxon>Eukaryota</taxon>
        <taxon>Metazoa</taxon>
        <taxon>Chordata</taxon>
        <taxon>Craniata</taxon>
        <taxon>Vertebrata</taxon>
        <taxon>Euteleostomi</taxon>
        <taxon>Actinopterygii</taxon>
        <taxon>Neopterygii</taxon>
        <taxon>Teleostei</taxon>
        <taxon>Ostariophysi</taxon>
        <taxon>Cypriniformes</taxon>
        <taxon>Cyprinidae</taxon>
        <taxon>Labeoninae</taxon>
        <taxon>Labeonini</taxon>
        <taxon>Cirrhinus</taxon>
    </lineage>
</organism>
<keyword evidence="1 2" id="KW-0378">Hydrolase</keyword>
<keyword evidence="5" id="KW-1185">Reference proteome</keyword>
<dbReference type="Gene3D" id="3.40.390.10">
    <property type="entry name" value="Collagenase (Catalytic Domain)"/>
    <property type="match status" value="1"/>
</dbReference>
<feature type="binding site" evidence="1">
    <location>
        <position position="172"/>
    </location>
    <ligand>
        <name>Zn(2+)</name>
        <dbReference type="ChEBI" id="CHEBI:29105"/>
        <note>catalytic</note>
    </ligand>
</feature>
<feature type="domain" description="Peptidase M12A" evidence="3">
    <location>
        <begin position="73"/>
        <end position="261"/>
    </location>
</feature>
<gene>
    <name evidence="4" type="ORF">Q8A67_023360</name>
</gene>